<reference evidence="2" key="1">
    <citation type="submission" date="2021-01" db="EMBL/GenBank/DDBJ databases">
        <title>Whole genome shotgun sequence of Actinoplanes cyaneus NBRC 14990.</title>
        <authorList>
            <person name="Komaki H."/>
            <person name="Tamura T."/>
        </authorList>
    </citation>
    <scope>NUCLEOTIDE SEQUENCE</scope>
    <source>
        <strain evidence="2">NBRC 14990</strain>
    </source>
</reference>
<feature type="compositionally biased region" description="Pro residues" evidence="1">
    <location>
        <begin position="37"/>
        <end position="46"/>
    </location>
</feature>
<dbReference type="EMBL" id="BOMH01000038">
    <property type="protein sequence ID" value="GID67206.1"/>
    <property type="molecule type" value="Genomic_DNA"/>
</dbReference>
<sequence>MQLDYIEEPESSYGRRMKHLAVAIGLTVQLVGTSRPAPLPPTGPPVHDPEPARRRRAWPARLFRAVTGRPST</sequence>
<protein>
    <submittedName>
        <fullName evidence="2">Uncharacterized protein</fullName>
    </submittedName>
</protein>
<evidence type="ECO:0000313" key="2">
    <source>
        <dbReference type="EMBL" id="GID67206.1"/>
    </source>
</evidence>
<evidence type="ECO:0000256" key="1">
    <source>
        <dbReference type="SAM" id="MobiDB-lite"/>
    </source>
</evidence>
<comment type="caution">
    <text evidence="2">The sequence shown here is derived from an EMBL/GenBank/DDBJ whole genome shotgun (WGS) entry which is preliminary data.</text>
</comment>
<organism evidence="2 3">
    <name type="scientific">Actinoplanes cyaneus</name>
    <dbReference type="NCBI Taxonomy" id="52696"/>
    <lineage>
        <taxon>Bacteria</taxon>
        <taxon>Bacillati</taxon>
        <taxon>Actinomycetota</taxon>
        <taxon>Actinomycetes</taxon>
        <taxon>Micromonosporales</taxon>
        <taxon>Micromonosporaceae</taxon>
        <taxon>Actinoplanes</taxon>
    </lineage>
</organism>
<feature type="region of interest" description="Disordered" evidence="1">
    <location>
        <begin position="34"/>
        <end position="56"/>
    </location>
</feature>
<keyword evidence="3" id="KW-1185">Reference proteome</keyword>
<gene>
    <name evidence="2" type="ORF">Acy02nite_50870</name>
</gene>
<proteinExistence type="predicted"/>
<name>A0A919MDI9_9ACTN</name>
<dbReference type="AlphaFoldDB" id="A0A919MDI9"/>
<accession>A0A919MDI9</accession>
<dbReference type="Proteomes" id="UP000619479">
    <property type="component" value="Unassembled WGS sequence"/>
</dbReference>
<evidence type="ECO:0000313" key="3">
    <source>
        <dbReference type="Proteomes" id="UP000619479"/>
    </source>
</evidence>